<dbReference type="InterPro" id="IPR018060">
    <property type="entry name" value="HTH_AraC"/>
</dbReference>
<evidence type="ECO:0000313" key="5">
    <source>
        <dbReference type="EMBL" id="XDQ67466.1"/>
    </source>
</evidence>
<name>A0AB39SKQ5_9ACTN</name>
<feature type="region of interest" description="Disordered" evidence="3">
    <location>
        <begin position="107"/>
        <end position="133"/>
    </location>
</feature>
<dbReference type="InterPro" id="IPR053142">
    <property type="entry name" value="PchR_regulatory_protein"/>
</dbReference>
<dbReference type="PANTHER" id="PTHR47893:SF1">
    <property type="entry name" value="REGULATORY PROTEIN PCHR"/>
    <property type="match status" value="1"/>
</dbReference>
<dbReference type="InterPro" id="IPR009057">
    <property type="entry name" value="Homeodomain-like_sf"/>
</dbReference>
<evidence type="ECO:0000256" key="3">
    <source>
        <dbReference type="SAM" id="MobiDB-lite"/>
    </source>
</evidence>
<dbReference type="Gene3D" id="1.10.10.60">
    <property type="entry name" value="Homeodomain-like"/>
    <property type="match status" value="1"/>
</dbReference>
<protein>
    <submittedName>
        <fullName evidence="5">Helix-turn-helix domain-containing protein</fullName>
    </submittedName>
</protein>
<gene>
    <name evidence="5" type="ORF">AB5J50_45165</name>
</gene>
<dbReference type="SMART" id="SM00342">
    <property type="entry name" value="HTH_ARAC"/>
    <property type="match status" value="1"/>
</dbReference>
<dbReference type="PROSITE" id="PS01124">
    <property type="entry name" value="HTH_ARAC_FAMILY_2"/>
    <property type="match status" value="1"/>
</dbReference>
<reference evidence="5" key="1">
    <citation type="submission" date="2024-07" db="EMBL/GenBank/DDBJ databases">
        <authorList>
            <person name="Yu S.T."/>
        </authorList>
    </citation>
    <scope>NUCLEOTIDE SEQUENCE</scope>
    <source>
        <strain evidence="5">R35</strain>
    </source>
</reference>
<keyword evidence="1" id="KW-0805">Transcription regulation</keyword>
<dbReference type="GO" id="GO:0043565">
    <property type="term" value="F:sequence-specific DNA binding"/>
    <property type="evidence" value="ECO:0007669"/>
    <property type="project" value="InterPro"/>
</dbReference>
<dbReference type="SUPFAM" id="SSF46689">
    <property type="entry name" value="Homeodomain-like"/>
    <property type="match status" value="1"/>
</dbReference>
<keyword evidence="2" id="KW-0804">Transcription</keyword>
<accession>A0AB39SKQ5</accession>
<dbReference type="EMBL" id="CP163440">
    <property type="protein sequence ID" value="XDQ67466.1"/>
    <property type="molecule type" value="Genomic_DNA"/>
</dbReference>
<evidence type="ECO:0000259" key="4">
    <source>
        <dbReference type="PROSITE" id="PS01124"/>
    </source>
</evidence>
<sequence length="133" mass="14781">MDRHLGDPELGPDIIAAGHNMSVRSLHKLFEGEGIAVNRLIRHRRLQECARDLARGDSGERTTSSMARRWGFTKAAHFSRLFRDAYGMAPSQWPKVHADPCEAETFRQRQAMPRSGVASRHGPSPASACECGQ</sequence>
<dbReference type="Pfam" id="PF12833">
    <property type="entry name" value="HTH_18"/>
    <property type="match status" value="1"/>
</dbReference>
<dbReference type="AlphaFoldDB" id="A0AB39SKQ5"/>
<organism evidence="5">
    <name type="scientific">Streptomyces sp. R35</name>
    <dbReference type="NCBI Taxonomy" id="3238630"/>
    <lineage>
        <taxon>Bacteria</taxon>
        <taxon>Bacillati</taxon>
        <taxon>Actinomycetota</taxon>
        <taxon>Actinomycetes</taxon>
        <taxon>Kitasatosporales</taxon>
        <taxon>Streptomycetaceae</taxon>
        <taxon>Streptomyces</taxon>
    </lineage>
</organism>
<evidence type="ECO:0000256" key="1">
    <source>
        <dbReference type="ARBA" id="ARBA00023015"/>
    </source>
</evidence>
<evidence type="ECO:0000256" key="2">
    <source>
        <dbReference type="ARBA" id="ARBA00023163"/>
    </source>
</evidence>
<dbReference type="RefSeq" id="WP_369264369.1">
    <property type="nucleotide sequence ID" value="NZ_CP163440.1"/>
</dbReference>
<proteinExistence type="predicted"/>
<feature type="domain" description="HTH araC/xylS-type" evidence="4">
    <location>
        <begin position="1"/>
        <end position="96"/>
    </location>
</feature>
<dbReference type="GO" id="GO:0003700">
    <property type="term" value="F:DNA-binding transcription factor activity"/>
    <property type="evidence" value="ECO:0007669"/>
    <property type="project" value="InterPro"/>
</dbReference>
<dbReference type="PANTHER" id="PTHR47893">
    <property type="entry name" value="REGULATORY PROTEIN PCHR"/>
    <property type="match status" value="1"/>
</dbReference>